<dbReference type="Gene3D" id="1.10.10.620">
    <property type="entry name" value="ribosome modulation factor like domain"/>
    <property type="match status" value="1"/>
</dbReference>
<dbReference type="InterPro" id="IPR023200">
    <property type="entry name" value="RMF_sf"/>
</dbReference>
<keyword evidence="2" id="KW-0810">Translation regulation</keyword>
<evidence type="ECO:0000313" key="4">
    <source>
        <dbReference type="Proteomes" id="UP001108027"/>
    </source>
</evidence>
<evidence type="ECO:0000256" key="2">
    <source>
        <dbReference type="ARBA" id="ARBA00022845"/>
    </source>
</evidence>
<accession>A0A9Q3UPA1</accession>
<gene>
    <name evidence="3" type="ORF">LL252_15055</name>
</gene>
<dbReference type="InterPro" id="IPR007040">
    <property type="entry name" value="Ribosome_modulation_factor"/>
</dbReference>
<keyword evidence="4" id="KW-1185">Reference proteome</keyword>
<evidence type="ECO:0000256" key="1">
    <source>
        <dbReference type="ARBA" id="ARBA00022490"/>
    </source>
</evidence>
<dbReference type="GO" id="GO:0006417">
    <property type="term" value="P:regulation of translation"/>
    <property type="evidence" value="ECO:0007669"/>
    <property type="project" value="UniProtKB-KW"/>
</dbReference>
<dbReference type="Proteomes" id="UP001108027">
    <property type="component" value="Unassembled WGS sequence"/>
</dbReference>
<sequence length="67" mass="7612">MFEPTFEPTRDPFEKAYNRGCMWGMAGGGVGQCPYLDEALAEWWVQGWEAGAAAWRDRREPATSRDV</sequence>
<dbReference type="Pfam" id="PF04957">
    <property type="entry name" value="RMF"/>
    <property type="match status" value="1"/>
</dbReference>
<protein>
    <submittedName>
        <fullName evidence="3">Ribosome modulation factor</fullName>
    </submittedName>
</protein>
<dbReference type="RefSeq" id="WP_204427498.1">
    <property type="nucleotide sequence ID" value="NZ_ARXL01000031.1"/>
</dbReference>
<proteinExistence type="predicted"/>
<dbReference type="EMBL" id="JAJGNA010000024">
    <property type="protein sequence ID" value="MCC4309890.1"/>
    <property type="molecule type" value="Genomic_DNA"/>
</dbReference>
<dbReference type="AlphaFoldDB" id="A0A9Q3UPA1"/>
<name>A0A9Q3UPA1_9GAMM</name>
<evidence type="ECO:0000313" key="3">
    <source>
        <dbReference type="EMBL" id="MCC4309890.1"/>
    </source>
</evidence>
<organism evidence="3 4">
    <name type="scientific">Alloalcanivorax marinus</name>
    <dbReference type="NCBI Taxonomy" id="1177169"/>
    <lineage>
        <taxon>Bacteria</taxon>
        <taxon>Pseudomonadati</taxon>
        <taxon>Pseudomonadota</taxon>
        <taxon>Gammaproteobacteria</taxon>
        <taxon>Oceanospirillales</taxon>
        <taxon>Alcanivoracaceae</taxon>
        <taxon>Alloalcanivorax</taxon>
    </lineage>
</organism>
<keyword evidence="1" id="KW-0963">Cytoplasm</keyword>
<reference evidence="3" key="1">
    <citation type="submission" date="2021-10" db="EMBL/GenBank/DDBJ databases">
        <title>The diversity and Nitrogen Metabolism of Culturable Nitrate-Utilizing Bacteria Within the Oxygen Minimum Zone of the Changjiang (Yangtze River)Estuary.</title>
        <authorList>
            <person name="Zhang D."/>
            <person name="Zheng J."/>
            <person name="Liu S."/>
            <person name="He W."/>
        </authorList>
    </citation>
    <scope>NUCLEOTIDE SEQUENCE</scope>
    <source>
        <strain evidence="3">FXH-223</strain>
    </source>
</reference>
<comment type="caution">
    <text evidence="3">The sequence shown here is derived from an EMBL/GenBank/DDBJ whole genome shotgun (WGS) entry which is preliminary data.</text>
</comment>
<dbReference type="NCBIfam" id="NF011162">
    <property type="entry name" value="PRK14563.1"/>
    <property type="match status" value="1"/>
</dbReference>